<dbReference type="GO" id="GO:0015171">
    <property type="term" value="F:amino acid transmembrane transporter activity"/>
    <property type="evidence" value="ECO:0007669"/>
    <property type="project" value="TreeGrafter"/>
</dbReference>
<name>A0A060LWI2_9BACI</name>
<evidence type="ECO:0000256" key="5">
    <source>
        <dbReference type="ARBA" id="ARBA00023136"/>
    </source>
</evidence>
<feature type="transmembrane region" description="Helical" evidence="6">
    <location>
        <begin position="6"/>
        <end position="26"/>
    </location>
</feature>
<feature type="transmembrane region" description="Helical" evidence="6">
    <location>
        <begin position="178"/>
        <end position="199"/>
    </location>
</feature>
<evidence type="ECO:0000256" key="4">
    <source>
        <dbReference type="ARBA" id="ARBA00022989"/>
    </source>
</evidence>
<keyword evidence="5 6" id="KW-0472">Membrane</keyword>
<dbReference type="KEGG" id="ble:BleG1_1557"/>
<feature type="transmembrane region" description="Helical" evidence="6">
    <location>
        <begin position="63"/>
        <end position="85"/>
    </location>
</feature>
<dbReference type="STRING" id="1246626.BleG1_1557"/>
<evidence type="ECO:0000313" key="7">
    <source>
        <dbReference type="EMBL" id="AIC94135.1"/>
    </source>
</evidence>
<dbReference type="HOGENOM" id="CLU_087840_1_0_9"/>
<evidence type="ECO:0000256" key="3">
    <source>
        <dbReference type="ARBA" id="ARBA00022692"/>
    </source>
</evidence>
<keyword evidence="2" id="KW-1003">Cell membrane</keyword>
<dbReference type="AlphaFoldDB" id="A0A060LWI2"/>
<feature type="transmembrane region" description="Helical" evidence="6">
    <location>
        <begin position="105"/>
        <end position="127"/>
    </location>
</feature>
<keyword evidence="8" id="KW-1185">Reference proteome</keyword>
<dbReference type="PANTHER" id="PTHR30086:SF6">
    <property type="entry name" value="AMINO ACID EFFLUX PROTEIN YCGF-RELATED"/>
    <property type="match status" value="1"/>
</dbReference>
<proteinExistence type="predicted"/>
<dbReference type="InterPro" id="IPR001123">
    <property type="entry name" value="LeuE-type"/>
</dbReference>
<dbReference type="Pfam" id="PF01810">
    <property type="entry name" value="LysE"/>
    <property type="match status" value="1"/>
</dbReference>
<evidence type="ECO:0000256" key="1">
    <source>
        <dbReference type="ARBA" id="ARBA00004651"/>
    </source>
</evidence>
<feature type="transmembrane region" description="Helical" evidence="6">
    <location>
        <begin position="147"/>
        <end position="171"/>
    </location>
</feature>
<gene>
    <name evidence="7" type="ORF">BleG1_1557</name>
</gene>
<reference evidence="7 8" key="1">
    <citation type="journal article" date="2014" name="Gene">
        <title>A comparative genomic analysis of the alkalitolerant soil bacterium Bacillus lehensis G1.</title>
        <authorList>
            <person name="Noor Y.M."/>
            <person name="Samsulrizal N.H."/>
            <person name="Jema'on N.A."/>
            <person name="Low K.O."/>
            <person name="Ramli A.N."/>
            <person name="Alias N.I."/>
            <person name="Damis S.I."/>
            <person name="Fuzi S.F."/>
            <person name="Isa M.N."/>
            <person name="Murad A.M."/>
            <person name="Raih M.F."/>
            <person name="Bakar F.D."/>
            <person name="Najimudin N."/>
            <person name="Mahadi N.M."/>
            <person name="Illias R.M."/>
        </authorList>
    </citation>
    <scope>NUCLEOTIDE SEQUENCE [LARGE SCALE GENOMIC DNA]</scope>
    <source>
        <strain evidence="7 8">G1</strain>
    </source>
</reference>
<dbReference type="EMBL" id="CP003923">
    <property type="protein sequence ID" value="AIC94135.1"/>
    <property type="molecule type" value="Genomic_DNA"/>
</dbReference>
<dbReference type="GO" id="GO:0005886">
    <property type="term" value="C:plasma membrane"/>
    <property type="evidence" value="ECO:0007669"/>
    <property type="project" value="UniProtKB-SubCell"/>
</dbReference>
<comment type="subcellular location">
    <subcellularLocation>
        <location evidence="1">Cell membrane</location>
        <topology evidence="1">Multi-pass membrane protein</topology>
    </subcellularLocation>
</comment>
<dbReference type="PANTHER" id="PTHR30086">
    <property type="entry name" value="ARGININE EXPORTER PROTEIN ARGO"/>
    <property type="match status" value="1"/>
</dbReference>
<protein>
    <submittedName>
        <fullName evidence="7">Amino acid efflux protein ycgF</fullName>
    </submittedName>
</protein>
<dbReference type="Proteomes" id="UP000027142">
    <property type="component" value="Chromosome"/>
</dbReference>
<accession>A0A060LWI2</accession>
<sequence>MPAFLSAFILGLSLAVPVGPICLAILKKGVSHGFLPALFIGIGAILADLLFMILIYFGMAQFIFIPSIQVILYVFGSGLLVYLGIESINKRKTALQRSSSLSSSILASFWTGLSIALFNPINLMFWFGIFGSTLVEFMTEQSGSVMVYIVFLFTGILVWNISLSFLASFFGQFLSQSLLPILNVIAGLCLLLFGFHFALKLAEVLF</sequence>
<dbReference type="OrthoDB" id="7874789at2"/>
<keyword evidence="3 6" id="KW-0812">Transmembrane</keyword>
<evidence type="ECO:0000256" key="2">
    <source>
        <dbReference type="ARBA" id="ARBA00022475"/>
    </source>
</evidence>
<evidence type="ECO:0000313" key="8">
    <source>
        <dbReference type="Proteomes" id="UP000027142"/>
    </source>
</evidence>
<organism evidence="7 8">
    <name type="scientific">Shouchella lehensis G1</name>
    <dbReference type="NCBI Taxonomy" id="1246626"/>
    <lineage>
        <taxon>Bacteria</taxon>
        <taxon>Bacillati</taxon>
        <taxon>Bacillota</taxon>
        <taxon>Bacilli</taxon>
        <taxon>Bacillales</taxon>
        <taxon>Bacillaceae</taxon>
        <taxon>Shouchella</taxon>
    </lineage>
</organism>
<dbReference type="eggNOG" id="COG1280">
    <property type="taxonomic scope" value="Bacteria"/>
</dbReference>
<dbReference type="RefSeq" id="WP_038479101.1">
    <property type="nucleotide sequence ID" value="NZ_CP003923.1"/>
</dbReference>
<feature type="transmembrane region" description="Helical" evidence="6">
    <location>
        <begin position="33"/>
        <end position="57"/>
    </location>
</feature>
<evidence type="ECO:0000256" key="6">
    <source>
        <dbReference type="SAM" id="Phobius"/>
    </source>
</evidence>
<keyword evidence="4 6" id="KW-1133">Transmembrane helix</keyword>